<gene>
    <name evidence="1" type="ORF">L6452_26549</name>
</gene>
<evidence type="ECO:0000313" key="2">
    <source>
        <dbReference type="Proteomes" id="UP001055879"/>
    </source>
</evidence>
<evidence type="ECO:0000313" key="1">
    <source>
        <dbReference type="EMBL" id="KAI3701457.1"/>
    </source>
</evidence>
<name>A0ACB8ZV73_ARCLA</name>
<proteinExistence type="predicted"/>
<comment type="caution">
    <text evidence="1">The sequence shown here is derived from an EMBL/GenBank/DDBJ whole genome shotgun (WGS) entry which is preliminary data.</text>
</comment>
<accession>A0ACB8ZV73</accession>
<sequence>MESNEVIAPFVMKTYQMVNDSSLDNLIRWGTCNNSFIVVDSLDFSQRLLPAYFKHNNFSSFIRQLNTYGFRKVDPDRWEFANEWFLRGQVHLLKNIGRKRQVNSRLKYTANSRGDDEDEEEMVMEIARLKQEQKALEEELVGMNKRIEATERRPEQMMALLCKVAEDPEILRRMMLEKVQRSKRLVDKKRQRRLITPPPPLPSPLPSSSSSSSFEVSNSIKREEDDCYYQMTTGSIVSSPEIYYGNEQLWRSPPSPVTPSTVWPWNKETHGGVGVGDDVAGFSSMELEPMNEINRYANNTVDGGGGGGDMVFFGDGSGDSDVRPPPPYPFSLLGGSL</sequence>
<organism evidence="1 2">
    <name type="scientific">Arctium lappa</name>
    <name type="common">Greater burdock</name>
    <name type="synonym">Lappa major</name>
    <dbReference type="NCBI Taxonomy" id="4217"/>
    <lineage>
        <taxon>Eukaryota</taxon>
        <taxon>Viridiplantae</taxon>
        <taxon>Streptophyta</taxon>
        <taxon>Embryophyta</taxon>
        <taxon>Tracheophyta</taxon>
        <taxon>Spermatophyta</taxon>
        <taxon>Magnoliopsida</taxon>
        <taxon>eudicotyledons</taxon>
        <taxon>Gunneridae</taxon>
        <taxon>Pentapetalae</taxon>
        <taxon>asterids</taxon>
        <taxon>campanulids</taxon>
        <taxon>Asterales</taxon>
        <taxon>Asteraceae</taxon>
        <taxon>Carduoideae</taxon>
        <taxon>Cardueae</taxon>
        <taxon>Arctiinae</taxon>
        <taxon>Arctium</taxon>
    </lineage>
</organism>
<dbReference type="Proteomes" id="UP001055879">
    <property type="component" value="Linkage Group LG09"/>
</dbReference>
<dbReference type="EMBL" id="CM042055">
    <property type="protein sequence ID" value="KAI3701457.1"/>
    <property type="molecule type" value="Genomic_DNA"/>
</dbReference>
<reference evidence="1 2" key="2">
    <citation type="journal article" date="2022" name="Mol. Ecol. Resour.">
        <title>The genomes of chicory, endive, great burdock and yacon provide insights into Asteraceae paleo-polyploidization history and plant inulin production.</title>
        <authorList>
            <person name="Fan W."/>
            <person name="Wang S."/>
            <person name="Wang H."/>
            <person name="Wang A."/>
            <person name="Jiang F."/>
            <person name="Liu H."/>
            <person name="Zhao H."/>
            <person name="Xu D."/>
            <person name="Zhang Y."/>
        </authorList>
    </citation>
    <scope>NUCLEOTIDE SEQUENCE [LARGE SCALE GENOMIC DNA]</scope>
    <source>
        <strain evidence="2">cv. Niubang</strain>
    </source>
</reference>
<reference evidence="2" key="1">
    <citation type="journal article" date="2022" name="Mol. Ecol. Resour.">
        <title>The genomes of chicory, endive, great burdock and yacon provide insights into Asteraceae palaeo-polyploidization history and plant inulin production.</title>
        <authorList>
            <person name="Fan W."/>
            <person name="Wang S."/>
            <person name="Wang H."/>
            <person name="Wang A."/>
            <person name="Jiang F."/>
            <person name="Liu H."/>
            <person name="Zhao H."/>
            <person name="Xu D."/>
            <person name="Zhang Y."/>
        </authorList>
    </citation>
    <scope>NUCLEOTIDE SEQUENCE [LARGE SCALE GENOMIC DNA]</scope>
    <source>
        <strain evidence="2">cv. Niubang</strain>
    </source>
</reference>
<keyword evidence="2" id="KW-1185">Reference proteome</keyword>
<protein>
    <submittedName>
        <fullName evidence="1">Uncharacterized protein</fullName>
    </submittedName>
</protein>